<accession>A0A2P2NGJ5</accession>
<name>A0A2P2NGJ5_RHIMU</name>
<evidence type="ECO:0000313" key="1">
    <source>
        <dbReference type="EMBL" id="MBX41573.1"/>
    </source>
</evidence>
<sequence>MLSCSVSTQLQELKNRKQIKQTQYSALHKLQKTNSTSKQRGFFCFFRNPYVVLKSVFQWLWQARQFSLL</sequence>
<protein>
    <submittedName>
        <fullName evidence="1">Uncharacterized protein</fullName>
    </submittedName>
</protein>
<dbReference type="EMBL" id="GGEC01061089">
    <property type="protein sequence ID" value="MBX41573.1"/>
    <property type="molecule type" value="Transcribed_RNA"/>
</dbReference>
<proteinExistence type="predicted"/>
<reference evidence="1" key="1">
    <citation type="submission" date="2018-02" db="EMBL/GenBank/DDBJ databases">
        <title>Rhizophora mucronata_Transcriptome.</title>
        <authorList>
            <person name="Meera S.P."/>
            <person name="Sreeshan A."/>
            <person name="Augustine A."/>
        </authorList>
    </citation>
    <scope>NUCLEOTIDE SEQUENCE</scope>
    <source>
        <tissue evidence="1">Leaf</tissue>
    </source>
</reference>
<dbReference type="AlphaFoldDB" id="A0A2P2NGJ5"/>
<organism evidence="1">
    <name type="scientific">Rhizophora mucronata</name>
    <name type="common">Asiatic mangrove</name>
    <dbReference type="NCBI Taxonomy" id="61149"/>
    <lineage>
        <taxon>Eukaryota</taxon>
        <taxon>Viridiplantae</taxon>
        <taxon>Streptophyta</taxon>
        <taxon>Embryophyta</taxon>
        <taxon>Tracheophyta</taxon>
        <taxon>Spermatophyta</taxon>
        <taxon>Magnoliopsida</taxon>
        <taxon>eudicotyledons</taxon>
        <taxon>Gunneridae</taxon>
        <taxon>Pentapetalae</taxon>
        <taxon>rosids</taxon>
        <taxon>fabids</taxon>
        <taxon>Malpighiales</taxon>
        <taxon>Rhizophoraceae</taxon>
        <taxon>Rhizophora</taxon>
    </lineage>
</organism>